<keyword evidence="4 5" id="KW-0472">Membrane</keyword>
<sequence length="135" mass="15297">MTLQPRNLMDGEITSNDRIFAALSYLFVPVVSIIVLILDDTKARSFPRYHAIQSLGFMAAVMIYEFLAMVIFFCGSIVTLGIGSVILWILFFLPIIPMIYYTYKAGQGETFTIPSVTRIMQQQGWLPQSSNELMK</sequence>
<reference evidence="6 7" key="1">
    <citation type="submission" date="2021-03" db="EMBL/GenBank/DDBJ databases">
        <authorList>
            <person name="Grouzdev D.S."/>
        </authorList>
    </citation>
    <scope>NUCLEOTIDE SEQUENCE [LARGE SCALE GENOMIC DNA]</scope>
    <source>
        <strain evidence="6 7">M50-1</strain>
    </source>
</reference>
<gene>
    <name evidence="6" type="ORF">EYB53_004440</name>
</gene>
<evidence type="ECO:0000256" key="4">
    <source>
        <dbReference type="ARBA" id="ARBA00023136"/>
    </source>
</evidence>
<evidence type="ECO:0000256" key="3">
    <source>
        <dbReference type="ARBA" id="ARBA00022989"/>
    </source>
</evidence>
<comment type="subcellular location">
    <subcellularLocation>
        <location evidence="1">Membrane</location>
        <topology evidence="1">Multi-pass membrane protein</topology>
    </subcellularLocation>
</comment>
<protein>
    <submittedName>
        <fullName evidence="6">DUF4870 domain-containing protein</fullName>
    </submittedName>
</protein>
<evidence type="ECO:0000256" key="5">
    <source>
        <dbReference type="SAM" id="Phobius"/>
    </source>
</evidence>
<dbReference type="EMBL" id="SIJK02000005">
    <property type="protein sequence ID" value="MBP1464952.1"/>
    <property type="molecule type" value="Genomic_DNA"/>
</dbReference>
<feature type="transmembrane region" description="Helical" evidence="5">
    <location>
        <begin position="59"/>
        <end position="79"/>
    </location>
</feature>
<proteinExistence type="predicted"/>
<accession>A0ABS4D691</accession>
<dbReference type="Pfam" id="PF09685">
    <property type="entry name" value="MamF_MmsF"/>
    <property type="match status" value="1"/>
</dbReference>
<feature type="transmembrane region" description="Helical" evidence="5">
    <location>
        <begin position="20"/>
        <end position="38"/>
    </location>
</feature>
<name>A0ABS4D691_9CHLR</name>
<keyword evidence="2 5" id="KW-0812">Transmembrane</keyword>
<evidence type="ECO:0000313" key="6">
    <source>
        <dbReference type="EMBL" id="MBP1464952.1"/>
    </source>
</evidence>
<comment type="caution">
    <text evidence="6">The sequence shown here is derived from an EMBL/GenBank/DDBJ whole genome shotgun (WGS) entry which is preliminary data.</text>
</comment>
<keyword evidence="3 5" id="KW-1133">Transmembrane helix</keyword>
<evidence type="ECO:0000313" key="7">
    <source>
        <dbReference type="Proteomes" id="UP001193081"/>
    </source>
</evidence>
<organism evidence="6 7">
    <name type="scientific">Candidatus Chloroploca mongolica</name>
    <dbReference type="NCBI Taxonomy" id="2528176"/>
    <lineage>
        <taxon>Bacteria</taxon>
        <taxon>Bacillati</taxon>
        <taxon>Chloroflexota</taxon>
        <taxon>Chloroflexia</taxon>
        <taxon>Chloroflexales</taxon>
        <taxon>Chloroflexineae</taxon>
        <taxon>Oscillochloridaceae</taxon>
        <taxon>Candidatus Chloroploca</taxon>
    </lineage>
</organism>
<feature type="transmembrane region" description="Helical" evidence="5">
    <location>
        <begin position="85"/>
        <end position="103"/>
    </location>
</feature>
<keyword evidence="7" id="KW-1185">Reference proteome</keyword>
<dbReference type="Proteomes" id="UP001193081">
    <property type="component" value="Unassembled WGS sequence"/>
</dbReference>
<dbReference type="InterPro" id="IPR019109">
    <property type="entry name" value="MamF_MmsF"/>
</dbReference>
<evidence type="ECO:0000256" key="2">
    <source>
        <dbReference type="ARBA" id="ARBA00022692"/>
    </source>
</evidence>
<evidence type="ECO:0000256" key="1">
    <source>
        <dbReference type="ARBA" id="ARBA00004141"/>
    </source>
</evidence>
<dbReference type="RefSeq" id="WP_135477020.1">
    <property type="nucleotide sequence ID" value="NZ_SIJK02000005.1"/>
</dbReference>